<evidence type="ECO:0000313" key="3">
    <source>
        <dbReference type="Proteomes" id="UP000064967"/>
    </source>
</evidence>
<evidence type="ECO:0000313" key="2">
    <source>
        <dbReference type="EMBL" id="AKU93676.1"/>
    </source>
</evidence>
<keyword evidence="1" id="KW-0812">Transmembrane</keyword>
<keyword evidence="1" id="KW-0472">Membrane</keyword>
<dbReference type="AlphaFoldDB" id="A0A0K1PJT9"/>
<protein>
    <submittedName>
        <fullName evidence="2">Uncharacterized protein</fullName>
    </submittedName>
</protein>
<feature type="transmembrane region" description="Helical" evidence="1">
    <location>
        <begin position="119"/>
        <end position="139"/>
    </location>
</feature>
<proteinExistence type="predicted"/>
<dbReference type="STRING" id="1391654.AKJ09_00340"/>
<feature type="transmembrane region" description="Helical" evidence="1">
    <location>
        <begin position="12"/>
        <end position="33"/>
    </location>
</feature>
<keyword evidence="1" id="KW-1133">Transmembrane helix</keyword>
<feature type="transmembrane region" description="Helical" evidence="1">
    <location>
        <begin position="78"/>
        <end position="107"/>
    </location>
</feature>
<gene>
    <name evidence="2" type="ORF">AKJ09_00340</name>
</gene>
<dbReference type="EMBL" id="CP012333">
    <property type="protein sequence ID" value="AKU93676.1"/>
    <property type="molecule type" value="Genomic_DNA"/>
</dbReference>
<dbReference type="KEGG" id="llu:AKJ09_00340"/>
<name>A0A0K1PJT9_9BACT</name>
<organism evidence="2 3">
    <name type="scientific">Labilithrix luteola</name>
    <dbReference type="NCBI Taxonomy" id="1391654"/>
    <lineage>
        <taxon>Bacteria</taxon>
        <taxon>Pseudomonadati</taxon>
        <taxon>Myxococcota</taxon>
        <taxon>Polyangia</taxon>
        <taxon>Polyangiales</taxon>
        <taxon>Labilitrichaceae</taxon>
        <taxon>Labilithrix</taxon>
    </lineage>
</organism>
<dbReference type="Proteomes" id="UP000064967">
    <property type="component" value="Chromosome"/>
</dbReference>
<sequence>MEQRSHSPIEVTSGWDVLAAIAGLAVALVGQTLPFRILGSYYVVLWVGAPALAVVLRQRYLPQLTPPPPTRLPSTGRYVLGLVLMIGSGFVAAMSGLVAGIICVGMAESPRMPTFGEALGIGITLGIFSCALYGVVVGLRNARRPTGNG</sequence>
<reference evidence="2 3" key="1">
    <citation type="submission" date="2015-08" db="EMBL/GenBank/DDBJ databases">
        <authorList>
            <person name="Babu N.S."/>
            <person name="Beckwith C.J."/>
            <person name="Beseler K.G."/>
            <person name="Brison A."/>
            <person name="Carone J.V."/>
            <person name="Caskin T.P."/>
            <person name="Diamond M."/>
            <person name="Durham M.E."/>
            <person name="Foxe J.M."/>
            <person name="Go M."/>
            <person name="Henderson B.A."/>
            <person name="Jones I.B."/>
            <person name="McGettigan J.A."/>
            <person name="Micheletti S.J."/>
            <person name="Nasrallah M.E."/>
            <person name="Ortiz D."/>
            <person name="Piller C.R."/>
            <person name="Privatt S.R."/>
            <person name="Schneider S.L."/>
            <person name="Sharp S."/>
            <person name="Smith T.C."/>
            <person name="Stanton J.D."/>
            <person name="Ullery H.E."/>
            <person name="Wilson R.J."/>
            <person name="Serrano M.G."/>
            <person name="Buck G."/>
            <person name="Lee V."/>
            <person name="Wang Y."/>
            <person name="Carvalho R."/>
            <person name="Voegtly L."/>
            <person name="Shi R."/>
            <person name="Duckworth R."/>
            <person name="Johnson A."/>
            <person name="Loviza R."/>
            <person name="Walstead R."/>
            <person name="Shah Z."/>
            <person name="Kiflezghi M."/>
            <person name="Wade K."/>
            <person name="Ball S.L."/>
            <person name="Bradley K.W."/>
            <person name="Asai D.J."/>
            <person name="Bowman C.A."/>
            <person name="Russell D.A."/>
            <person name="Pope W.H."/>
            <person name="Jacobs-Sera D."/>
            <person name="Hendrix R.W."/>
            <person name="Hatfull G.F."/>
        </authorList>
    </citation>
    <scope>NUCLEOTIDE SEQUENCE [LARGE SCALE GENOMIC DNA]</scope>
    <source>
        <strain evidence="2 3">DSM 27648</strain>
    </source>
</reference>
<keyword evidence="3" id="KW-1185">Reference proteome</keyword>
<dbReference type="RefSeq" id="WP_146645395.1">
    <property type="nucleotide sequence ID" value="NZ_CP012333.1"/>
</dbReference>
<accession>A0A0K1PJT9</accession>
<feature type="transmembrane region" description="Helical" evidence="1">
    <location>
        <begin position="39"/>
        <end position="57"/>
    </location>
</feature>
<evidence type="ECO:0000256" key="1">
    <source>
        <dbReference type="SAM" id="Phobius"/>
    </source>
</evidence>